<sequence>MIFISIKEFSLRCISITLAAIALMLISADTHAQVKLGASQLPTYVDNEGEPARLNSIVTEAFARMEQTVELSVMRPAFLGSSVLGGSLDGEYAFLDLDHNKSSFSYSASYLPVYLYAVSKKPSVKEVVLLPHLKDERIAVENRFANTDKLRLIKDIKWARNPSTFDAFRQLADNRAYYLMTSRLLVDEFNRLLRSENEELVHLSAQPLVTAGFHLALSGTSSATQALLKRFDKTISNMQQDGTYNRLLGIDWLTKDLDDDGVADFISSADMVHTSLNPTALSYAFALDGTKASQQSHYYVDGTLYEDAQAAFAALAEVTQTARPSLLDEEVYQRVLQRW</sequence>
<gene>
    <name evidence="2" type="ORF">D0Y50_16840</name>
</gene>
<evidence type="ECO:0000256" key="1">
    <source>
        <dbReference type="SAM" id="SignalP"/>
    </source>
</evidence>
<accession>A0A346NQS1</accession>
<keyword evidence="1" id="KW-0732">Signal</keyword>
<dbReference type="SUPFAM" id="SSF53850">
    <property type="entry name" value="Periplasmic binding protein-like II"/>
    <property type="match status" value="1"/>
</dbReference>
<evidence type="ECO:0000313" key="2">
    <source>
        <dbReference type="EMBL" id="AXR07878.1"/>
    </source>
</evidence>
<feature type="chain" id="PRO_5016715838" evidence="1">
    <location>
        <begin position="33"/>
        <end position="339"/>
    </location>
</feature>
<dbReference type="KEGG" id="salm:D0Y50_16840"/>
<organism evidence="2 3">
    <name type="scientific">Salinimonas sediminis</name>
    <dbReference type="NCBI Taxonomy" id="2303538"/>
    <lineage>
        <taxon>Bacteria</taxon>
        <taxon>Pseudomonadati</taxon>
        <taxon>Pseudomonadota</taxon>
        <taxon>Gammaproteobacteria</taxon>
        <taxon>Alteromonadales</taxon>
        <taxon>Alteromonadaceae</taxon>
        <taxon>Alteromonas/Salinimonas group</taxon>
        <taxon>Salinimonas</taxon>
    </lineage>
</organism>
<feature type="signal peptide" evidence="1">
    <location>
        <begin position="1"/>
        <end position="32"/>
    </location>
</feature>
<dbReference type="EMBL" id="CP031769">
    <property type="protein sequence ID" value="AXR07878.1"/>
    <property type="molecule type" value="Genomic_DNA"/>
</dbReference>
<keyword evidence="3" id="KW-1185">Reference proteome</keyword>
<protein>
    <submittedName>
        <fullName evidence="2">Uncharacterized protein</fullName>
    </submittedName>
</protein>
<dbReference type="OrthoDB" id="6334989at2"/>
<reference evidence="2 3" key="1">
    <citation type="submission" date="2018-08" db="EMBL/GenBank/DDBJ databases">
        <title>Salinimonas sediminis sp. nov., a piezophilic bacterium isolated from a deep-sea sediment sample from the New Britain Trench.</title>
        <authorList>
            <person name="Cao J."/>
        </authorList>
    </citation>
    <scope>NUCLEOTIDE SEQUENCE [LARGE SCALE GENOMIC DNA]</scope>
    <source>
        <strain evidence="2 3">N102</strain>
    </source>
</reference>
<evidence type="ECO:0000313" key="3">
    <source>
        <dbReference type="Proteomes" id="UP000262073"/>
    </source>
</evidence>
<dbReference type="Gene3D" id="3.40.190.10">
    <property type="entry name" value="Periplasmic binding protein-like II"/>
    <property type="match status" value="2"/>
</dbReference>
<name>A0A346NQS1_9ALTE</name>
<dbReference type="AlphaFoldDB" id="A0A346NQS1"/>
<dbReference type="Proteomes" id="UP000262073">
    <property type="component" value="Chromosome"/>
</dbReference>
<proteinExistence type="predicted"/>